<feature type="chain" id="PRO_5015522459" description="Fibronectin type-III domain-containing protein" evidence="1">
    <location>
        <begin position="22"/>
        <end position="2595"/>
    </location>
</feature>
<keyword evidence="1" id="KW-0732">Signal</keyword>
<dbReference type="Gene3D" id="2.60.40.10">
    <property type="entry name" value="Immunoglobulins"/>
    <property type="match status" value="5"/>
</dbReference>
<dbReference type="KEGG" id="falb:HYN59_04210"/>
<sequence length="2595" mass="270755">MKKITFIVFMFLVSWCGYSQLDLETFENNGNALPVGWQQINVAGPSQAWTVATHSVITPAYLGAGHAAYIQKENVATGTTEDWLVTKPFVVPPSGQLHFMSRLTQLGDDGNTYRIMLHTGTTPTVTASYTQIQSWTELTLNPDPFQTDYLEKIVNMPASSIGQTVYLAFVMNGDNGDRWLVDNVVVAGQCFDPVGLPTTNIGTNTATLNWTNPSGATQWTIDIVPAAGAPTQVGIPYSGLPPYTATTDSAGNPLQPATAYKYYVRGTCTGGINSGWAGPFNFTTVIPGTNCTAPIVIPTDTYTHTSNTNLYGDDIEGTVGSTGCSTTANYLNGDEVVYAYTPTYTGTAGFSMTNNGPNSGMFIYNNCADIGVGCAAGGVGNATTPVNINLNVTAGQTYYVVISTSGTTQSTPYTLTIQRVNCAPPVGQPTTGIGSNTANLSWTNPSGATSWQVVVQPAGTGLPAGAGTTANTNVNWPATGLTESTNYEYYVRAACGDGTFSAWAGPYLFTTTQIPVTIPYIQDFEGTSGFAILNGTQTNKWFIGTAVSNSPTHSLYISDTNGTTHHYNTSTSSVVHAYRDIAIPTPVDQIQLQFDWRNQGESNFDFIRVWLVPATFTPTPGTQIAAAPGRVQLGGNFQLNNTWTTDTRIINAAAYAGTVMRLVFEWTSDTSAGTQQPGAIDNINISMVPCPSPINLVLGTPLTNNSAIVNWTGPTSVSPTFDYVFSTTNTAPVAGTVPTGNVSAPTVPFTGLTPSTTYYFWVRSNCGGGTTSAWVGPLSFTTPQIPATLNYTQDFEDPNHQWTLSNGTQTNKWFYGTAVSNSPTHSLYISDTNGTTHHYNTSTASVVHAYRDITMPTPLDQILLQYDWRNQGESNFDFIRVWVVPVTFVPTPGTQITAATDRIQLGGNHQLNNNWTTETRIINAASYAGTTVRLVFEWTSDTSAGTQQPGAIDNINISVITCPSPTNLALGPLTENSASITWTGPTSVSPTFDYYYSTSSTAPTASTVPNGNVTPAAVGLTGLTPSTQYYFWVRSNCGSTDGNSIWVGPLSFITPQIPAQLEYTQDFEDPNHQWTLSNGTQTNKWVYGTAVSNSPTHSLYISNTNGTTHNYSTSSNSVVHAYRDVIVPAEVGMINVAFDWRNQGENNFDYIRVWVVPITFVPTPGTQITAANSGGIQLGGNHQLSNTWTTSNYNLPTPGPTAIRRIIFEWRNDGSGGTQQPGAIDNVHITIITCPPPFDLNVNCVSSNGASIDWEPGSDETEWEYALLPAGSPAPTSGTTTDESSYIAEGLANNTNYTFYVRALCSDPNELSSWAQGSFTTTSVSIADAEPFCGSTSNGSIIFDNTNGQGAASGYGEVACLGSTPNPVWYYLQVDEGGQIDFQIVQNTQFSNDGTPIGTGLDVDFAAFGPFTSLTQACSQIDLIDCPTCPNNTGNPNFYPFGNIVDCSYSAAPIENFTITNAQQGEIYAVLITNFDGDPGQIQLQQLDSSVGSTDCNILYNVALGPDQILCGQPNATITATVTTPGNGQGPTYEWFMDGSTTPFTPTIVSTTALTQTIQVTTPGYHTYKVVVTVPNAANTDPITDEVIVALGPNINQPDVAITICGNGGSSSLDLTTLNDDVLGTLAPADYNVTYYLTQADATNGVSAINTAIPFVTSSTVIYARVNSIAVDTCFDVVAITITVNTTPSATISYANSPYCTNGGTATVTRTGDAGGVYTSTTGLTIDPVTGDITLGTSTAGTYTVTYTLAATALCPEFSTTTSVVIVAAPEATIAYTSSPYCTTGTVAAVTQTGAAGGTYSSTAGLTIDPVTGEVNLSSSTAGTYTVTYTVPATTACAALAVTTVITISEQASATISYGSVPYCTNGGTATVTHTGDTGGTYSSTAGLTIDPATGDITLATSTAGTYTVTYTIAATATCPEFTTTTNVVVEAAPEATIAYTDSPYCTSGTVATVTRTGAAGGTYTSTAGLTIDPVTGEIDLASSTAGTYTVTYTVPATTACASLAVTTEITINLLANATISYNTVPYCTNGGTATVTQTGDAGGTYSSTAGLTIDPVTGEITLATSSAGTYTVTYTIAATSSCPEFTTTAQVTIEAAPEATIAYANTPYCSNGGTATVTQTGSTGGVYTSTAGLVIDAATGAIDLAASTVGTYTVTYTVAATAACGPLSVTTEVVINRLPVAAIAYNASPYCSDAGTASVTFTGDMGGTYSGDAGISVNAATGDIDLAASTAGTHTVTYTIPAANGCSEVTATATVVITKLPSASFTYEVASVCQNAGGTQAPTFNTGASAGTFTTDVAGLTIDPATGVITPATSAEGTYIVTNTIAAANGCGQVASSVTIIINPAPLATFSYGAAGYCQDATNPSPILVGAAGTFSATAGLVVNSITGVIDLAASTPGTYTVTNTIPGTSECPSVSASTTVTVTSLPVVAVLQGCEGGSFMLEVSFDNDDVYTEDTVDFIWTNSAGTQISTASKVQVTEPGTYHLTVIPRNNNECSMDTDVVVNDTACDVPRGISPNHDGLNDNFDLTALDVKKLSIFNRYGQEVYSRGNGYTNQWEGQTSGGDELPTGTYFYMIERTNGESRTGWVYINRQVN</sequence>
<dbReference type="InterPro" id="IPR003961">
    <property type="entry name" value="FN3_dom"/>
</dbReference>
<dbReference type="OrthoDB" id="608579at2"/>
<evidence type="ECO:0000256" key="1">
    <source>
        <dbReference type="SAM" id="SignalP"/>
    </source>
</evidence>
<dbReference type="SUPFAM" id="SSF49265">
    <property type="entry name" value="Fibronectin type III"/>
    <property type="match status" value="4"/>
</dbReference>
<protein>
    <recommendedName>
        <fullName evidence="2">Fibronectin type-III domain-containing protein</fullName>
    </recommendedName>
</protein>
<dbReference type="InterPro" id="IPR036116">
    <property type="entry name" value="FN3_sf"/>
</dbReference>
<evidence type="ECO:0000313" key="3">
    <source>
        <dbReference type="EMBL" id="AWH84366.1"/>
    </source>
</evidence>
<gene>
    <name evidence="3" type="ORF">HYN59_04210</name>
</gene>
<organism evidence="3 4">
    <name type="scientific">Flavobacterium album</name>
    <dbReference type="NCBI Taxonomy" id="2175091"/>
    <lineage>
        <taxon>Bacteria</taxon>
        <taxon>Pseudomonadati</taxon>
        <taxon>Bacteroidota</taxon>
        <taxon>Flavobacteriia</taxon>
        <taxon>Flavobacteriales</taxon>
        <taxon>Flavobacteriaceae</taxon>
        <taxon>Flavobacterium</taxon>
    </lineage>
</organism>
<dbReference type="Gene3D" id="2.60.120.200">
    <property type="match status" value="1"/>
</dbReference>
<accession>A0A2S1QVG3</accession>
<evidence type="ECO:0000313" key="4">
    <source>
        <dbReference type="Proteomes" id="UP000244929"/>
    </source>
</evidence>
<dbReference type="Proteomes" id="UP000244929">
    <property type="component" value="Chromosome"/>
</dbReference>
<feature type="domain" description="Fibronectin type-III" evidence="2">
    <location>
        <begin position="1236"/>
        <end position="1325"/>
    </location>
</feature>
<dbReference type="Pfam" id="PF00041">
    <property type="entry name" value="fn3"/>
    <property type="match status" value="2"/>
</dbReference>
<proteinExistence type="predicted"/>
<feature type="domain" description="Fibronectin type-III" evidence="2">
    <location>
        <begin position="692"/>
        <end position="785"/>
    </location>
</feature>
<dbReference type="EMBL" id="CP029186">
    <property type="protein sequence ID" value="AWH84366.1"/>
    <property type="molecule type" value="Genomic_DNA"/>
</dbReference>
<evidence type="ECO:0000259" key="2">
    <source>
        <dbReference type="PROSITE" id="PS50853"/>
    </source>
</evidence>
<feature type="domain" description="Fibronectin type-III" evidence="2">
    <location>
        <begin position="424"/>
        <end position="514"/>
    </location>
</feature>
<reference evidence="3 4" key="1">
    <citation type="submission" date="2018-04" db="EMBL/GenBank/DDBJ databases">
        <title>Genome sequencing of Flavobacterium sp. HYN0059.</title>
        <authorList>
            <person name="Yi H."/>
            <person name="Baek C."/>
        </authorList>
    </citation>
    <scope>NUCLEOTIDE SEQUENCE [LARGE SCALE GENOMIC DNA]</scope>
    <source>
        <strain evidence="3 4">HYN0059</strain>
    </source>
</reference>
<dbReference type="Pfam" id="PF13585">
    <property type="entry name" value="CHU_C"/>
    <property type="match status" value="1"/>
</dbReference>
<dbReference type="RefSeq" id="WP_108777072.1">
    <property type="nucleotide sequence ID" value="NZ_CP029186.1"/>
</dbReference>
<dbReference type="InterPro" id="IPR013783">
    <property type="entry name" value="Ig-like_fold"/>
</dbReference>
<name>A0A2S1QVG3_9FLAO</name>
<keyword evidence="4" id="KW-1185">Reference proteome</keyword>
<dbReference type="PROSITE" id="PS50853">
    <property type="entry name" value="FN3"/>
    <property type="match status" value="5"/>
</dbReference>
<feature type="domain" description="Fibronectin type-III" evidence="2">
    <location>
        <begin position="964"/>
        <end position="1057"/>
    </location>
</feature>
<dbReference type="SMART" id="SM00060">
    <property type="entry name" value="FN3"/>
    <property type="match status" value="5"/>
</dbReference>
<feature type="domain" description="Fibronectin type-III" evidence="2">
    <location>
        <begin position="192"/>
        <end position="287"/>
    </location>
</feature>
<dbReference type="InterPro" id="IPR026341">
    <property type="entry name" value="T9SS_type_B"/>
</dbReference>
<dbReference type="NCBIfam" id="TIGR04131">
    <property type="entry name" value="Bac_Flav_CTERM"/>
    <property type="match status" value="1"/>
</dbReference>
<feature type="signal peptide" evidence="1">
    <location>
        <begin position="1"/>
        <end position="21"/>
    </location>
</feature>
<dbReference type="CDD" id="cd00063">
    <property type="entry name" value="FN3"/>
    <property type="match status" value="4"/>
</dbReference>